<name>A0ACB7SVN2_HYAAI</name>
<dbReference type="Proteomes" id="UP000821845">
    <property type="component" value="Chromosome 2"/>
</dbReference>
<evidence type="ECO:0000313" key="2">
    <source>
        <dbReference type="Proteomes" id="UP000821845"/>
    </source>
</evidence>
<sequence length="100" mass="10435">MNDEGPGIQLTTSDGQLVPIVDKIRILGLHITANGHNGETIRRLEGAVAQAIRRAQTLAAEAVELTRLAEQAAETDSDDEAGSVRASGGMAIDQISGTDL</sequence>
<evidence type="ECO:0000313" key="1">
    <source>
        <dbReference type="EMBL" id="KAH6938740.1"/>
    </source>
</evidence>
<accession>A0ACB7SVN2</accession>
<keyword evidence="2" id="KW-1185">Reference proteome</keyword>
<proteinExistence type="predicted"/>
<gene>
    <name evidence="1" type="ORF">HPB50_012221</name>
</gene>
<reference evidence="1" key="1">
    <citation type="submission" date="2020-05" db="EMBL/GenBank/DDBJ databases">
        <title>Large-scale comparative analyses of tick genomes elucidate their genetic diversity and vector capacities.</title>
        <authorList>
            <person name="Jia N."/>
            <person name="Wang J."/>
            <person name="Shi W."/>
            <person name="Du L."/>
            <person name="Sun Y."/>
            <person name="Zhan W."/>
            <person name="Jiang J."/>
            <person name="Wang Q."/>
            <person name="Zhang B."/>
            <person name="Ji P."/>
            <person name="Sakyi L.B."/>
            <person name="Cui X."/>
            <person name="Yuan T."/>
            <person name="Jiang B."/>
            <person name="Yang W."/>
            <person name="Lam T.T.-Y."/>
            <person name="Chang Q."/>
            <person name="Ding S."/>
            <person name="Wang X."/>
            <person name="Zhu J."/>
            <person name="Ruan X."/>
            <person name="Zhao L."/>
            <person name="Wei J."/>
            <person name="Que T."/>
            <person name="Du C."/>
            <person name="Cheng J."/>
            <person name="Dai P."/>
            <person name="Han X."/>
            <person name="Huang E."/>
            <person name="Gao Y."/>
            <person name="Liu J."/>
            <person name="Shao H."/>
            <person name="Ye R."/>
            <person name="Li L."/>
            <person name="Wei W."/>
            <person name="Wang X."/>
            <person name="Wang C."/>
            <person name="Yang T."/>
            <person name="Huo Q."/>
            <person name="Li W."/>
            <person name="Guo W."/>
            <person name="Chen H."/>
            <person name="Zhou L."/>
            <person name="Ni X."/>
            <person name="Tian J."/>
            <person name="Zhou Y."/>
            <person name="Sheng Y."/>
            <person name="Liu T."/>
            <person name="Pan Y."/>
            <person name="Xia L."/>
            <person name="Li J."/>
            <person name="Zhao F."/>
            <person name="Cao W."/>
        </authorList>
    </citation>
    <scope>NUCLEOTIDE SEQUENCE</scope>
    <source>
        <strain evidence="1">Hyas-2018</strain>
    </source>
</reference>
<organism evidence="1 2">
    <name type="scientific">Hyalomma asiaticum</name>
    <name type="common">Tick</name>
    <dbReference type="NCBI Taxonomy" id="266040"/>
    <lineage>
        <taxon>Eukaryota</taxon>
        <taxon>Metazoa</taxon>
        <taxon>Ecdysozoa</taxon>
        <taxon>Arthropoda</taxon>
        <taxon>Chelicerata</taxon>
        <taxon>Arachnida</taxon>
        <taxon>Acari</taxon>
        <taxon>Parasitiformes</taxon>
        <taxon>Ixodida</taxon>
        <taxon>Ixodoidea</taxon>
        <taxon>Ixodidae</taxon>
        <taxon>Hyalomminae</taxon>
        <taxon>Hyalomma</taxon>
    </lineage>
</organism>
<protein>
    <submittedName>
        <fullName evidence="1">Uncharacterized protein</fullName>
    </submittedName>
</protein>
<dbReference type="EMBL" id="CM023482">
    <property type="protein sequence ID" value="KAH6938740.1"/>
    <property type="molecule type" value="Genomic_DNA"/>
</dbReference>
<comment type="caution">
    <text evidence="1">The sequence shown here is derived from an EMBL/GenBank/DDBJ whole genome shotgun (WGS) entry which is preliminary data.</text>
</comment>